<dbReference type="EMBL" id="MFZO01000003">
    <property type="protein sequence ID" value="OGK25765.1"/>
    <property type="molecule type" value="Genomic_DNA"/>
</dbReference>
<evidence type="ECO:0000313" key="2">
    <source>
        <dbReference type="Proteomes" id="UP000177913"/>
    </source>
</evidence>
<sequence length="344" mass="39381">MLTSVGQLKTKEGQPDLGGDLVAAEMSKDTKVLTYQEHVRLQLELLKFSTSNNIGTTSKGYLESAQGIAIYTGIENIVKTPERVVMCGDVMTILPEKPTNGETILAHELTEETDVALKSLRQRHGILNLKDIPITTVMVRTHLEIGNLLPRIARLSGVISRTIPPFFNTFNLQASKFAREVYGEEMGPIISLFSYMHEDGHLVFTQDRREKLRANLVVPDTNTRDVDLTITSTVLDPYYADELYWELWANRLPDENRKVYVNGKPVFPDWTASQGEDRNFNGRAIFEKRVFGNFSERFTTHYPEPYENLDYPFVMDPADAQEYLRVREYIEGIKDPKFDWLHKV</sequence>
<reference evidence="1 2" key="1">
    <citation type="journal article" date="2016" name="Nat. Commun.">
        <title>Thousands of microbial genomes shed light on interconnected biogeochemical processes in an aquifer system.</title>
        <authorList>
            <person name="Anantharaman K."/>
            <person name="Brown C.T."/>
            <person name="Hug L.A."/>
            <person name="Sharon I."/>
            <person name="Castelle C.J."/>
            <person name="Probst A.J."/>
            <person name="Thomas B.C."/>
            <person name="Singh A."/>
            <person name="Wilkins M.J."/>
            <person name="Karaoz U."/>
            <person name="Brodie E.L."/>
            <person name="Williams K.H."/>
            <person name="Hubbard S.S."/>
            <person name="Banfield J.F."/>
        </authorList>
    </citation>
    <scope>NUCLEOTIDE SEQUENCE [LARGE SCALE GENOMIC DNA]</scope>
</reference>
<protein>
    <submittedName>
        <fullName evidence="1">Uncharacterized protein</fullName>
    </submittedName>
</protein>
<name>A0A1F7H3S4_9BACT</name>
<dbReference type="Proteomes" id="UP000177913">
    <property type="component" value="Unassembled WGS sequence"/>
</dbReference>
<evidence type="ECO:0000313" key="1">
    <source>
        <dbReference type="EMBL" id="OGK25765.1"/>
    </source>
</evidence>
<gene>
    <name evidence="1" type="ORF">A3C25_04365</name>
</gene>
<dbReference type="AlphaFoldDB" id="A0A1F7H3S4"/>
<proteinExistence type="predicted"/>
<accession>A0A1F7H3S4</accession>
<organism evidence="1 2">
    <name type="scientific">Candidatus Roizmanbacteria bacterium RIFCSPHIGHO2_02_FULL_38_11</name>
    <dbReference type="NCBI Taxonomy" id="1802039"/>
    <lineage>
        <taxon>Bacteria</taxon>
        <taxon>Candidatus Roizmaniibacteriota</taxon>
    </lineage>
</organism>
<comment type="caution">
    <text evidence="1">The sequence shown here is derived from an EMBL/GenBank/DDBJ whole genome shotgun (WGS) entry which is preliminary data.</text>
</comment>